<dbReference type="Proteomes" id="UP000243975">
    <property type="component" value="Unassembled WGS sequence"/>
</dbReference>
<evidence type="ECO:0000313" key="1">
    <source>
        <dbReference type="EMBL" id="KVD98075.1"/>
    </source>
</evidence>
<proteinExistence type="predicted"/>
<comment type="caution">
    <text evidence="1">The sequence shown here is derived from an EMBL/GenBank/DDBJ whole genome shotgun (WGS) entry which is preliminary data.</text>
</comment>
<accession>A0A124P3P1</accession>
<evidence type="ECO:0000313" key="2">
    <source>
        <dbReference type="Proteomes" id="UP000243975"/>
    </source>
</evidence>
<reference evidence="1 2" key="1">
    <citation type="journal article" date="2016" name="Sci. Rep.">
        <title>The genome sequence of the outbreeding globe artichoke constructed de novo incorporating a phase-aware low-pass sequencing strategy of F1 progeny.</title>
        <authorList>
            <person name="Scaglione D."/>
            <person name="Reyes-Chin-Wo S."/>
            <person name="Acquadro A."/>
            <person name="Froenicke L."/>
            <person name="Portis E."/>
            <person name="Beitel C."/>
            <person name="Tirone M."/>
            <person name="Mauro R."/>
            <person name="Lo Monaco A."/>
            <person name="Mauromicale G."/>
            <person name="Faccioli P."/>
            <person name="Cattivelli L."/>
            <person name="Rieseberg L."/>
            <person name="Michelmore R."/>
            <person name="Lanteri S."/>
        </authorList>
    </citation>
    <scope>NUCLEOTIDE SEQUENCE [LARGE SCALE GENOMIC DNA]</scope>
    <source>
        <strain evidence="1">2C</strain>
    </source>
</reference>
<keyword evidence="2" id="KW-1185">Reference proteome</keyword>
<dbReference type="EMBL" id="LEKV01013234">
    <property type="protein sequence ID" value="KVD98075.1"/>
    <property type="molecule type" value="Genomic_DNA"/>
</dbReference>
<dbReference type="AlphaFoldDB" id="A0A124P3P1"/>
<name>A0A124P3P1_CYNCS</name>
<dbReference type="STRING" id="59895.A0A124P3P1"/>
<sequence length="53" mass="6100">MDRATVIFNTLLARASKTPRNFIIYLTNVYKSAPNFVLPKSKDMPGTDEYFDQ</sequence>
<protein>
    <submittedName>
        <fullName evidence="1">Uncharacterized protein</fullName>
    </submittedName>
</protein>
<gene>
    <name evidence="1" type="ORF">Ccrd_024349</name>
</gene>
<organism evidence="1 2">
    <name type="scientific">Cynara cardunculus var. scolymus</name>
    <name type="common">Globe artichoke</name>
    <name type="synonym">Cynara scolymus</name>
    <dbReference type="NCBI Taxonomy" id="59895"/>
    <lineage>
        <taxon>Eukaryota</taxon>
        <taxon>Viridiplantae</taxon>
        <taxon>Streptophyta</taxon>
        <taxon>Embryophyta</taxon>
        <taxon>Tracheophyta</taxon>
        <taxon>Spermatophyta</taxon>
        <taxon>Magnoliopsida</taxon>
        <taxon>eudicotyledons</taxon>
        <taxon>Gunneridae</taxon>
        <taxon>Pentapetalae</taxon>
        <taxon>asterids</taxon>
        <taxon>campanulids</taxon>
        <taxon>Asterales</taxon>
        <taxon>Asteraceae</taxon>
        <taxon>Carduoideae</taxon>
        <taxon>Cardueae</taxon>
        <taxon>Carduinae</taxon>
        <taxon>Cynara</taxon>
    </lineage>
</organism>
<feature type="non-terminal residue" evidence="1">
    <location>
        <position position="1"/>
    </location>
</feature>
<dbReference type="Gramene" id="KVD98075">
    <property type="protein sequence ID" value="KVD98075"/>
    <property type="gene ID" value="Ccrd_024349"/>
</dbReference>